<evidence type="ECO:0000256" key="5">
    <source>
        <dbReference type="ARBA" id="ARBA00022692"/>
    </source>
</evidence>
<evidence type="ECO:0000256" key="3">
    <source>
        <dbReference type="ARBA" id="ARBA00022475"/>
    </source>
</evidence>
<dbReference type="RefSeq" id="WP_248155581.1">
    <property type="nucleotide sequence ID" value="NZ_JALNMJ010000010.1"/>
</dbReference>
<evidence type="ECO:0000256" key="9">
    <source>
        <dbReference type="RuleBase" id="RU369079"/>
    </source>
</evidence>
<accession>A0ABT0GXP5</accession>
<evidence type="ECO:0000256" key="1">
    <source>
        <dbReference type="ARBA" id="ARBA00004429"/>
    </source>
</evidence>
<protein>
    <recommendedName>
        <fullName evidence="9">TRAP transporter small permease protein</fullName>
    </recommendedName>
</protein>
<evidence type="ECO:0000256" key="6">
    <source>
        <dbReference type="ARBA" id="ARBA00022989"/>
    </source>
</evidence>
<keyword evidence="2 9" id="KW-0813">Transport</keyword>
<comment type="function">
    <text evidence="9">Part of the tripartite ATP-independent periplasmic (TRAP) transport system.</text>
</comment>
<comment type="similarity">
    <text evidence="8 9">Belongs to the TRAP transporter small permease family.</text>
</comment>
<evidence type="ECO:0000259" key="10">
    <source>
        <dbReference type="Pfam" id="PF04290"/>
    </source>
</evidence>
<keyword evidence="6 9" id="KW-1133">Transmembrane helix</keyword>
<keyword evidence="3" id="KW-1003">Cell membrane</keyword>
<comment type="caution">
    <text evidence="11">The sequence shown here is derived from an EMBL/GenBank/DDBJ whole genome shotgun (WGS) entry which is preliminary data.</text>
</comment>
<evidence type="ECO:0000256" key="2">
    <source>
        <dbReference type="ARBA" id="ARBA00022448"/>
    </source>
</evidence>
<dbReference type="PANTHER" id="PTHR35011">
    <property type="entry name" value="2,3-DIKETO-L-GULONATE TRAP TRANSPORTER SMALL PERMEASE PROTEIN YIAM"/>
    <property type="match status" value="1"/>
</dbReference>
<sequence>MRKALNTLYKAATALAACCLLVIATLVALQVLGRIADYLMTAGGFEPLRFQVPSLAEIAGFLLVGASFLALAGTLRNNDHIRVNMLLQAVPAGAARLLNIWVIAIALVLAAFFTWNAAQLALDSYKFNETSYGVIPVPLVYPQAVMTLGLLVFAISLLDDLIVALMGRAPSFETVVKADPIEGKE</sequence>
<feature type="transmembrane region" description="Helical" evidence="9">
    <location>
        <begin position="57"/>
        <end position="76"/>
    </location>
</feature>
<reference evidence="11" key="1">
    <citation type="submission" date="2022-04" db="EMBL/GenBank/DDBJ databases">
        <title>Roseibium sp. CAU 1639 isolated from mud.</title>
        <authorList>
            <person name="Kim W."/>
        </authorList>
    </citation>
    <scope>NUCLEOTIDE SEQUENCE</scope>
    <source>
        <strain evidence="11">CAU 1639</strain>
    </source>
</reference>
<evidence type="ECO:0000313" key="12">
    <source>
        <dbReference type="Proteomes" id="UP001431221"/>
    </source>
</evidence>
<dbReference type="Proteomes" id="UP001431221">
    <property type="component" value="Unassembled WGS sequence"/>
</dbReference>
<keyword evidence="12" id="KW-1185">Reference proteome</keyword>
<dbReference type="InterPro" id="IPR055348">
    <property type="entry name" value="DctQ"/>
</dbReference>
<dbReference type="PANTHER" id="PTHR35011:SF10">
    <property type="entry name" value="TRAP TRANSPORTER SMALL PERMEASE PROTEIN"/>
    <property type="match status" value="1"/>
</dbReference>
<gene>
    <name evidence="11" type="ORF">M0H32_15475</name>
</gene>
<organism evidence="11 12">
    <name type="scientific">Roseibium sediminicola</name>
    <dbReference type="NCBI Taxonomy" id="2933272"/>
    <lineage>
        <taxon>Bacteria</taxon>
        <taxon>Pseudomonadati</taxon>
        <taxon>Pseudomonadota</taxon>
        <taxon>Alphaproteobacteria</taxon>
        <taxon>Hyphomicrobiales</taxon>
        <taxon>Stappiaceae</taxon>
        <taxon>Roseibium</taxon>
    </lineage>
</organism>
<keyword evidence="7 9" id="KW-0472">Membrane</keyword>
<comment type="caution">
    <text evidence="9">Lacks conserved residue(s) required for the propagation of feature annotation.</text>
</comment>
<dbReference type="Pfam" id="PF04290">
    <property type="entry name" value="DctQ"/>
    <property type="match status" value="1"/>
</dbReference>
<keyword evidence="5 9" id="KW-0812">Transmembrane</keyword>
<evidence type="ECO:0000256" key="7">
    <source>
        <dbReference type="ARBA" id="ARBA00023136"/>
    </source>
</evidence>
<evidence type="ECO:0000256" key="4">
    <source>
        <dbReference type="ARBA" id="ARBA00022519"/>
    </source>
</evidence>
<dbReference type="EMBL" id="JALNMJ010000010">
    <property type="protein sequence ID" value="MCK7613573.1"/>
    <property type="molecule type" value="Genomic_DNA"/>
</dbReference>
<feature type="transmembrane region" description="Helical" evidence="9">
    <location>
        <begin position="97"/>
        <end position="118"/>
    </location>
</feature>
<proteinExistence type="inferred from homology"/>
<dbReference type="InterPro" id="IPR007387">
    <property type="entry name" value="TRAP_DctQ"/>
</dbReference>
<comment type="subcellular location">
    <subcellularLocation>
        <location evidence="1 9">Cell inner membrane</location>
        <topology evidence="1 9">Multi-pass membrane protein</topology>
    </subcellularLocation>
</comment>
<feature type="transmembrane region" description="Helical" evidence="9">
    <location>
        <begin position="138"/>
        <end position="158"/>
    </location>
</feature>
<keyword evidence="4 9" id="KW-0997">Cell inner membrane</keyword>
<name>A0ABT0GXP5_9HYPH</name>
<evidence type="ECO:0000256" key="8">
    <source>
        <dbReference type="ARBA" id="ARBA00038436"/>
    </source>
</evidence>
<evidence type="ECO:0000313" key="11">
    <source>
        <dbReference type="EMBL" id="MCK7613573.1"/>
    </source>
</evidence>
<comment type="subunit">
    <text evidence="9">The complex comprises the extracytoplasmic solute receptor protein and the two transmembrane proteins.</text>
</comment>
<feature type="domain" description="Tripartite ATP-independent periplasmic transporters DctQ component" evidence="10">
    <location>
        <begin position="52"/>
        <end position="163"/>
    </location>
</feature>